<protein>
    <submittedName>
        <fullName evidence="2">DNA-binding protein</fullName>
    </submittedName>
</protein>
<feature type="region of interest" description="Disordered" evidence="1">
    <location>
        <begin position="53"/>
        <end position="99"/>
    </location>
</feature>
<evidence type="ECO:0000256" key="1">
    <source>
        <dbReference type="SAM" id="MobiDB-lite"/>
    </source>
</evidence>
<proteinExistence type="predicted"/>
<dbReference type="NCBIfam" id="TIGR02443">
    <property type="entry name" value="YheV family putative zinc ribbon protein"/>
    <property type="match status" value="1"/>
</dbReference>
<dbReference type="AlphaFoldDB" id="A0A2A2FBS5"/>
<evidence type="ECO:0000313" key="2">
    <source>
        <dbReference type="EMBL" id="PAU82003.1"/>
    </source>
</evidence>
<dbReference type="InterPro" id="IPR012658">
    <property type="entry name" value="YheV"/>
</dbReference>
<keyword evidence="3" id="KW-1185">Reference proteome</keyword>
<dbReference type="EMBL" id="NSKD01000001">
    <property type="protein sequence ID" value="PAU82003.1"/>
    <property type="molecule type" value="Genomic_DNA"/>
</dbReference>
<keyword evidence="2" id="KW-0238">DNA-binding</keyword>
<name>A0A2A2FBS5_9GAMM</name>
<dbReference type="Pfam" id="PF09526">
    <property type="entry name" value="DUF2387"/>
    <property type="match status" value="1"/>
</dbReference>
<sequence length="99" mass="10657">MGSGGLSRGRASLKKRFIAGAVCPRCSAMDRIVMYTTEEGTFRECVDCGFEDRQPEAADMTPASETLKTRVTPTEPDPPKKDDTPQPVRILPSGSGGTH</sequence>
<comment type="caution">
    <text evidence="2">The sequence shown here is derived from an EMBL/GenBank/DDBJ whole genome shotgun (WGS) entry which is preliminary data.</text>
</comment>
<evidence type="ECO:0000313" key="3">
    <source>
        <dbReference type="Proteomes" id="UP000218896"/>
    </source>
</evidence>
<dbReference type="Proteomes" id="UP000218896">
    <property type="component" value="Unassembled WGS sequence"/>
</dbReference>
<dbReference type="OrthoDB" id="5881059at2"/>
<accession>A0A2A2FBS5</accession>
<dbReference type="GO" id="GO:0003677">
    <property type="term" value="F:DNA binding"/>
    <property type="evidence" value="ECO:0007669"/>
    <property type="project" value="UniProtKB-KW"/>
</dbReference>
<organism evidence="2 3">
    <name type="scientific">Halovibrio salipaludis</name>
    <dbReference type="NCBI Taxonomy" id="2032626"/>
    <lineage>
        <taxon>Bacteria</taxon>
        <taxon>Pseudomonadati</taxon>
        <taxon>Pseudomonadota</taxon>
        <taxon>Gammaproteobacteria</taxon>
        <taxon>Oceanospirillales</taxon>
        <taxon>Halomonadaceae</taxon>
        <taxon>Halovibrio</taxon>
    </lineage>
</organism>
<reference evidence="2 3" key="1">
    <citation type="submission" date="2017-08" db="EMBL/GenBank/DDBJ databases">
        <title>Halovibrio sewagensis sp. nov., isolated from wastewater of high salinity.</title>
        <authorList>
            <person name="Dong X."/>
            <person name="Zhang G."/>
        </authorList>
    </citation>
    <scope>NUCLEOTIDE SEQUENCE [LARGE SCALE GENOMIC DNA]</scope>
    <source>
        <strain evidence="2 3">YL5-2</strain>
    </source>
</reference>
<gene>
    <name evidence="2" type="ORF">CK501_02305</name>
</gene>